<dbReference type="AlphaFoldDB" id="F5RDE0"/>
<sequence>MTRPAFPFVRFTASGPLAGLMAGLALLLAGCGEAPSDTPPKAAKPALTATLVQPARSTLPDGLQVNGSIAAWQEALIGTEVSGLKLVEVRADIGDRVKAGQLLARFDDETVRADLAQAEAAAQEATAALDEAAQNAARARRLEGSDALSAQQLTQYRVAEQTAQARLASARAQVQQQTLRLARTRVLAPDDGVISARSATLGAIGNAGEPLFRLVRGSRLEWRAEVTADELPALRPGLPVTVKAPGLPPVDGRIRTLAPTLDPQTRNALVHVDLPGGYEKGLRPGVFARGQIARGAREALTVPLQSLSLRDGHRYAFRVSAQEGDLATVAQVKVDTGLLAGDRIEVRAGLAAEDRIVASGGTFLADGDRVKVVAP</sequence>
<evidence type="ECO:0000256" key="2">
    <source>
        <dbReference type="SAM" id="Coils"/>
    </source>
</evidence>
<accession>F5RDE0</accession>
<dbReference type="RefSeq" id="WP_008061794.1">
    <property type="nucleotide sequence ID" value="NZ_AFHG01000052.1"/>
</dbReference>
<protein>
    <submittedName>
        <fullName evidence="6">Secretion protein HlyD</fullName>
    </submittedName>
</protein>
<dbReference type="InterPro" id="IPR058792">
    <property type="entry name" value="Beta-barrel_RND_2"/>
</dbReference>
<organism evidence="6 7">
    <name type="scientific">Methyloversatilis universalis (strain ATCC BAA-1314 / DSM 25237 / JCM 13912 / CCUG 52030 / FAM5)</name>
    <dbReference type="NCBI Taxonomy" id="1000565"/>
    <lineage>
        <taxon>Bacteria</taxon>
        <taxon>Pseudomonadati</taxon>
        <taxon>Pseudomonadota</taxon>
        <taxon>Betaproteobacteria</taxon>
        <taxon>Nitrosomonadales</taxon>
        <taxon>Sterolibacteriaceae</taxon>
        <taxon>Methyloversatilis</taxon>
    </lineage>
</organism>
<dbReference type="Pfam" id="PF25917">
    <property type="entry name" value="BSH_RND"/>
    <property type="match status" value="1"/>
</dbReference>
<dbReference type="Proteomes" id="UP000005019">
    <property type="component" value="Unassembled WGS sequence"/>
</dbReference>
<dbReference type="Gene3D" id="2.40.50.100">
    <property type="match status" value="1"/>
</dbReference>
<dbReference type="PROSITE" id="PS51257">
    <property type="entry name" value="PROKAR_LIPOPROTEIN"/>
    <property type="match status" value="1"/>
</dbReference>
<dbReference type="PANTHER" id="PTHR30469">
    <property type="entry name" value="MULTIDRUG RESISTANCE PROTEIN MDTA"/>
    <property type="match status" value="1"/>
</dbReference>
<keyword evidence="7" id="KW-1185">Reference proteome</keyword>
<evidence type="ECO:0000259" key="5">
    <source>
        <dbReference type="Pfam" id="PF25954"/>
    </source>
</evidence>
<keyword evidence="2" id="KW-0175">Coiled coil</keyword>
<proteinExistence type="inferred from homology"/>
<evidence type="ECO:0000313" key="7">
    <source>
        <dbReference type="Proteomes" id="UP000005019"/>
    </source>
</evidence>
<dbReference type="GO" id="GO:0015562">
    <property type="term" value="F:efflux transmembrane transporter activity"/>
    <property type="evidence" value="ECO:0007669"/>
    <property type="project" value="TreeGrafter"/>
</dbReference>
<dbReference type="EMBL" id="AFHG01000052">
    <property type="protein sequence ID" value="EGK70921.1"/>
    <property type="molecule type" value="Genomic_DNA"/>
</dbReference>
<dbReference type="eggNOG" id="COG0845">
    <property type="taxonomic scope" value="Bacteria"/>
</dbReference>
<feature type="chain" id="PRO_5003325845" evidence="3">
    <location>
        <begin position="35"/>
        <end position="375"/>
    </location>
</feature>
<evidence type="ECO:0000256" key="3">
    <source>
        <dbReference type="SAM" id="SignalP"/>
    </source>
</evidence>
<comment type="caution">
    <text evidence="6">The sequence shown here is derived from an EMBL/GenBank/DDBJ whole genome shotgun (WGS) entry which is preliminary data.</text>
</comment>
<dbReference type="Gene3D" id="2.40.30.170">
    <property type="match status" value="1"/>
</dbReference>
<comment type="similarity">
    <text evidence="1">Belongs to the membrane fusion protein (MFP) (TC 8.A.1) family.</text>
</comment>
<evidence type="ECO:0000256" key="1">
    <source>
        <dbReference type="ARBA" id="ARBA00009477"/>
    </source>
</evidence>
<gene>
    <name evidence="6" type="ORF">METUNv1_02307</name>
</gene>
<dbReference type="STRING" id="1000565.METUNv1_02307"/>
<evidence type="ECO:0000259" key="4">
    <source>
        <dbReference type="Pfam" id="PF25917"/>
    </source>
</evidence>
<dbReference type="SUPFAM" id="SSF111369">
    <property type="entry name" value="HlyD-like secretion proteins"/>
    <property type="match status" value="1"/>
</dbReference>
<evidence type="ECO:0000313" key="6">
    <source>
        <dbReference type="EMBL" id="EGK70921.1"/>
    </source>
</evidence>
<dbReference type="Pfam" id="PF25954">
    <property type="entry name" value="Beta-barrel_RND_2"/>
    <property type="match status" value="1"/>
</dbReference>
<dbReference type="InterPro" id="IPR006143">
    <property type="entry name" value="RND_pump_MFP"/>
</dbReference>
<keyword evidence="3" id="KW-0732">Signal</keyword>
<feature type="domain" description="CusB-like beta-barrel" evidence="5">
    <location>
        <begin position="224"/>
        <end position="294"/>
    </location>
</feature>
<reference evidence="6 7" key="1">
    <citation type="journal article" date="2011" name="J. Bacteriol.">
        <title>Genome sequence of Methyloversatilis universalis FAM5T, a methylotrophic representative of the order Rhodocyclales.</title>
        <authorList>
            <person name="Kittichotirat W."/>
            <person name="Good N.M."/>
            <person name="Hall R."/>
            <person name="Bringel F."/>
            <person name="Lajus A."/>
            <person name="Medigue C."/>
            <person name="Smalley N.E."/>
            <person name="Beck D."/>
            <person name="Bumgarner R."/>
            <person name="Vuilleumier S."/>
            <person name="Kalyuzhnaya M.G."/>
        </authorList>
    </citation>
    <scope>NUCLEOTIDE SEQUENCE [LARGE SCALE GENOMIC DNA]</scope>
    <source>
        <strain evidence="7">ATCC BAA-1314 / JCM 13912 / FAM5</strain>
    </source>
</reference>
<dbReference type="Gene3D" id="2.40.420.20">
    <property type="match status" value="1"/>
</dbReference>
<dbReference type="Gene3D" id="1.10.287.470">
    <property type="entry name" value="Helix hairpin bin"/>
    <property type="match status" value="1"/>
</dbReference>
<feature type="domain" description="Multidrug resistance protein MdtA-like barrel-sandwich hybrid" evidence="4">
    <location>
        <begin position="75"/>
        <end position="213"/>
    </location>
</feature>
<feature type="signal peptide" evidence="3">
    <location>
        <begin position="1"/>
        <end position="34"/>
    </location>
</feature>
<dbReference type="GO" id="GO:1990281">
    <property type="term" value="C:efflux pump complex"/>
    <property type="evidence" value="ECO:0007669"/>
    <property type="project" value="TreeGrafter"/>
</dbReference>
<dbReference type="InterPro" id="IPR058625">
    <property type="entry name" value="MdtA-like_BSH"/>
</dbReference>
<dbReference type="NCBIfam" id="TIGR01730">
    <property type="entry name" value="RND_mfp"/>
    <property type="match status" value="1"/>
</dbReference>
<feature type="coiled-coil region" evidence="2">
    <location>
        <begin position="115"/>
        <end position="142"/>
    </location>
</feature>
<dbReference type="PANTHER" id="PTHR30469:SF15">
    <property type="entry name" value="HLYD FAMILY OF SECRETION PROTEINS"/>
    <property type="match status" value="1"/>
</dbReference>
<name>F5RDE0_METUF</name>